<feature type="transmembrane region" description="Helical" evidence="1">
    <location>
        <begin position="20"/>
        <end position="38"/>
    </location>
</feature>
<evidence type="ECO:0000256" key="1">
    <source>
        <dbReference type="SAM" id="Phobius"/>
    </source>
</evidence>
<keyword evidence="1" id="KW-0812">Transmembrane</keyword>
<name>A0ABR7HSK5_9FIRM</name>
<comment type="caution">
    <text evidence="2">The sequence shown here is derived from an EMBL/GenBank/DDBJ whole genome shotgun (WGS) entry which is preliminary data.</text>
</comment>
<evidence type="ECO:0000313" key="3">
    <source>
        <dbReference type="Proteomes" id="UP000660021"/>
    </source>
</evidence>
<proteinExistence type="predicted"/>
<accession>A0ABR7HSK5</accession>
<feature type="transmembrane region" description="Helical" evidence="1">
    <location>
        <begin position="91"/>
        <end position="110"/>
    </location>
</feature>
<feature type="transmembrane region" description="Helical" evidence="1">
    <location>
        <begin position="139"/>
        <end position="156"/>
    </location>
</feature>
<keyword evidence="3" id="KW-1185">Reference proteome</keyword>
<gene>
    <name evidence="2" type="ORF">H8S34_06620</name>
</gene>
<dbReference type="EMBL" id="JACOPR010000003">
    <property type="protein sequence ID" value="MBC5730506.1"/>
    <property type="molecule type" value="Genomic_DNA"/>
</dbReference>
<feature type="transmembrane region" description="Helical" evidence="1">
    <location>
        <begin position="58"/>
        <end position="79"/>
    </location>
</feature>
<evidence type="ECO:0000313" key="2">
    <source>
        <dbReference type="EMBL" id="MBC5730506.1"/>
    </source>
</evidence>
<feature type="transmembrane region" description="Helical" evidence="1">
    <location>
        <begin position="168"/>
        <end position="187"/>
    </location>
</feature>
<dbReference type="Proteomes" id="UP000660021">
    <property type="component" value="Unassembled WGS sequence"/>
</dbReference>
<reference evidence="2 3" key="1">
    <citation type="submission" date="2020-08" db="EMBL/GenBank/DDBJ databases">
        <title>Genome public.</title>
        <authorList>
            <person name="Liu C."/>
            <person name="Sun Q."/>
        </authorList>
    </citation>
    <scope>NUCLEOTIDE SEQUENCE [LARGE SCALE GENOMIC DNA]</scope>
    <source>
        <strain evidence="2 3">New-38</strain>
    </source>
</reference>
<sequence length="256" mass="28835">MDKRERAERAKQEEAAMNRVLIWIGGSVVLEALLLLLNRYYVNYQVKDIEIAMALRNVFSVLAVVLPVCFLGCLAWWVTSWKKGSRRVMPQVLTTIAGVLAACALIVHFYDKTGVKALYVGVPCLAVLALIYYLYQREFFAMSLMSGAGLLGLWLLNRRLAHPMEVYGYLAVEILFLVAVAVTSHLLQERNGVFQRGDKRMVLLPKDANYTMLYATCLVVALIQVIGLVMGPMMLLYGVLIVWLLAMAVYYTVKLM</sequence>
<feature type="transmembrane region" description="Helical" evidence="1">
    <location>
        <begin position="235"/>
        <end position="253"/>
    </location>
</feature>
<keyword evidence="1" id="KW-1133">Transmembrane helix</keyword>
<dbReference type="RefSeq" id="WP_101691873.1">
    <property type="nucleotide sequence ID" value="NZ_JACOPR010000003.1"/>
</dbReference>
<protein>
    <submittedName>
        <fullName evidence="2">Uncharacterized protein</fullName>
    </submittedName>
</protein>
<organism evidence="2 3">
    <name type="scientific">Pseudoflavonifractor hominis</name>
    <dbReference type="NCBI Taxonomy" id="2763059"/>
    <lineage>
        <taxon>Bacteria</taxon>
        <taxon>Bacillati</taxon>
        <taxon>Bacillota</taxon>
        <taxon>Clostridia</taxon>
        <taxon>Eubacteriales</taxon>
        <taxon>Oscillospiraceae</taxon>
        <taxon>Pseudoflavonifractor</taxon>
    </lineage>
</organism>
<feature type="transmembrane region" description="Helical" evidence="1">
    <location>
        <begin position="208"/>
        <end position="229"/>
    </location>
</feature>
<keyword evidence="1" id="KW-0472">Membrane</keyword>
<feature type="transmembrane region" description="Helical" evidence="1">
    <location>
        <begin position="116"/>
        <end position="134"/>
    </location>
</feature>